<dbReference type="Pfam" id="PF11775">
    <property type="entry name" value="CobT_C"/>
    <property type="match status" value="1"/>
</dbReference>
<protein>
    <submittedName>
        <fullName evidence="2">Unannotated protein</fullName>
    </submittedName>
</protein>
<name>A0A6J7GKP7_9ZZZZ</name>
<dbReference type="Gene3D" id="3.40.50.410">
    <property type="entry name" value="von Willebrand factor, type A domain"/>
    <property type="match status" value="1"/>
</dbReference>
<dbReference type="EMBL" id="CAFBMR010000008">
    <property type="protein sequence ID" value="CAB4905445.1"/>
    <property type="molecule type" value="Genomic_DNA"/>
</dbReference>
<feature type="domain" description="Cobalamin biosynthesis protein CobT VWA" evidence="1">
    <location>
        <begin position="348"/>
        <end position="559"/>
    </location>
</feature>
<dbReference type="Pfam" id="PF06213">
    <property type="entry name" value="CobT"/>
    <property type="match status" value="1"/>
</dbReference>
<dbReference type="PANTHER" id="PTHR41248">
    <property type="entry name" value="NORD PROTEIN"/>
    <property type="match status" value="1"/>
</dbReference>
<accession>A0A6J7GKP7</accession>
<dbReference type="SUPFAM" id="SSF53300">
    <property type="entry name" value="vWA-like"/>
    <property type="match status" value="1"/>
</dbReference>
<dbReference type="InterPro" id="IPR036465">
    <property type="entry name" value="vWFA_dom_sf"/>
</dbReference>
<proteinExistence type="predicted"/>
<dbReference type="InterPro" id="IPR051928">
    <property type="entry name" value="NorD/CobT"/>
</dbReference>
<evidence type="ECO:0000313" key="2">
    <source>
        <dbReference type="EMBL" id="CAB4905445.1"/>
    </source>
</evidence>
<dbReference type="GO" id="GO:0009236">
    <property type="term" value="P:cobalamin biosynthetic process"/>
    <property type="evidence" value="ECO:0007669"/>
    <property type="project" value="InterPro"/>
</dbReference>
<organism evidence="2">
    <name type="scientific">freshwater metagenome</name>
    <dbReference type="NCBI Taxonomy" id="449393"/>
    <lineage>
        <taxon>unclassified sequences</taxon>
        <taxon>metagenomes</taxon>
        <taxon>ecological metagenomes</taxon>
    </lineage>
</organism>
<dbReference type="PANTHER" id="PTHR41248:SF1">
    <property type="entry name" value="NORD PROTEIN"/>
    <property type="match status" value="1"/>
</dbReference>
<reference evidence="2" key="1">
    <citation type="submission" date="2020-05" db="EMBL/GenBank/DDBJ databases">
        <authorList>
            <person name="Chiriac C."/>
            <person name="Salcher M."/>
            <person name="Ghai R."/>
            <person name="Kavagutti S V."/>
        </authorList>
    </citation>
    <scope>NUCLEOTIDE SEQUENCE</scope>
</reference>
<sequence>MSGHDLTSPFDMEIAEDVTAAVVRAMTGESDIRYRRHLLHAGRRAVAVRAPHVHPDSATADMEDLRGSGDGIALRIMHSDSIVYREHLPQDAFEELLYEMLEQFRVEALAPASQTGTKSNLHHRFADWSDGFIAEGLLENDLGLLLFTVMHVCRSRILGEPIEERANDHTEATRAGIYQVLGPHLVDLRPNIRDQGAFATIAAAIAKAIGELASSVTTTSTTGRLTSTILAMLQFDSSDIMDDISILPAAAGASRTLHSEDYAVFTVEYDRTVDVGDLVLPHGQSATRLELDALIAEQGSIASYLARSVLTLFPAPLDSEWVSEQQQGRIDPRLLSRVVTSPGDDLIFRMEVDAFRPQAAVTFLIDCSGSMKANIPQVAALVDLMTRALDQVDVVTEVLGFTTGSWNGGRAHKDWLTSGRAPHPGRLNEVCQIIFKSATTSWRRARRSISALLWTPMFREGIDGESLEWAYTRLLGIDVPHRALILISDGSPMDGATSLTNGEEFLDRHLTDVAAAIESSGQVLLYGLGLGHDMSSYVRRSRIVDPQQILTPGVAKTLIGFLAEASMSTSVR</sequence>
<dbReference type="AlphaFoldDB" id="A0A6J7GKP7"/>
<gene>
    <name evidence="2" type="ORF">UFOPK3610_00387</name>
</gene>
<evidence type="ECO:0000259" key="1">
    <source>
        <dbReference type="Pfam" id="PF11775"/>
    </source>
</evidence>
<dbReference type="InterPro" id="IPR006538">
    <property type="entry name" value="CobT"/>
</dbReference>
<dbReference type="InterPro" id="IPR025861">
    <property type="entry name" value="CobT_VWA_dom"/>
</dbReference>
<dbReference type="PIRSF" id="PIRSF031715">
    <property type="entry name" value="Cob_chel_CobT"/>
    <property type="match status" value="1"/>
</dbReference>